<dbReference type="EMBL" id="LR797470">
    <property type="protein sequence ID" value="CAB4218860.1"/>
    <property type="molecule type" value="Genomic_DNA"/>
</dbReference>
<dbReference type="SUPFAM" id="SSF56747">
    <property type="entry name" value="Prim-pol domain"/>
    <property type="match status" value="1"/>
</dbReference>
<proteinExistence type="predicted"/>
<feature type="domain" description="DNA primase/polymerase bifunctional N-terminal" evidence="1">
    <location>
        <begin position="10"/>
        <end position="155"/>
    </location>
</feature>
<dbReference type="Pfam" id="PF09250">
    <property type="entry name" value="Prim-Pol"/>
    <property type="match status" value="1"/>
</dbReference>
<evidence type="ECO:0000313" key="2">
    <source>
        <dbReference type="EMBL" id="CAB4218860.1"/>
    </source>
</evidence>
<accession>A0A6J5SUD6</accession>
<reference evidence="2" key="1">
    <citation type="submission" date="2020-05" db="EMBL/GenBank/DDBJ databases">
        <authorList>
            <person name="Chiriac C."/>
            <person name="Salcher M."/>
            <person name="Ghai R."/>
            <person name="Kavagutti S V."/>
        </authorList>
    </citation>
    <scope>NUCLEOTIDE SEQUENCE</scope>
</reference>
<evidence type="ECO:0000259" key="1">
    <source>
        <dbReference type="SMART" id="SM00943"/>
    </source>
</evidence>
<protein>
    <submittedName>
        <fullName evidence="2">Prim_Pol domain containing protein</fullName>
    </submittedName>
</protein>
<gene>
    <name evidence="2" type="ORF">UFOVP1608_56</name>
</gene>
<dbReference type="SMART" id="SM00943">
    <property type="entry name" value="Prim-Pol"/>
    <property type="match status" value="1"/>
</dbReference>
<dbReference type="InterPro" id="IPR015330">
    <property type="entry name" value="DNA_primase/pol_bifunc_N"/>
</dbReference>
<name>A0A6J5SUD6_9CAUD</name>
<dbReference type="CDD" id="cd04859">
    <property type="entry name" value="Prim_Pol"/>
    <property type="match status" value="1"/>
</dbReference>
<sequence>MSSEFTHLQARAYARQGWFVLPLKPKTKEPHFELIRNGFKSASTDLAMIDFWFTVAPDANYGISCAASGLVVLDIDFRNGGKRTAEMSDTYTVQTGNGLHLYYRAPASAQLKGKLNNGVDVKHHGYVVAAPSIHPNGKTYTILNEMAPTVLPASLIAQLVKGRLVA</sequence>
<organism evidence="2">
    <name type="scientific">uncultured Caudovirales phage</name>
    <dbReference type="NCBI Taxonomy" id="2100421"/>
    <lineage>
        <taxon>Viruses</taxon>
        <taxon>Duplodnaviria</taxon>
        <taxon>Heunggongvirae</taxon>
        <taxon>Uroviricota</taxon>
        <taxon>Caudoviricetes</taxon>
        <taxon>Peduoviridae</taxon>
        <taxon>Maltschvirus</taxon>
        <taxon>Maltschvirus maltsch</taxon>
    </lineage>
</organism>